<dbReference type="AlphaFoldDB" id="A0A6J8DW98"/>
<feature type="compositionally biased region" description="Acidic residues" evidence="1">
    <location>
        <begin position="923"/>
        <end position="939"/>
    </location>
</feature>
<accession>A0A6J8DW98</accession>
<keyword evidence="3" id="KW-1185">Reference proteome</keyword>
<proteinExistence type="predicted"/>
<feature type="compositionally biased region" description="Acidic residues" evidence="1">
    <location>
        <begin position="816"/>
        <end position="845"/>
    </location>
</feature>
<feature type="region of interest" description="Disordered" evidence="1">
    <location>
        <begin position="807"/>
        <end position="952"/>
    </location>
</feature>
<gene>
    <name evidence="2" type="ORF">MCOR_44640</name>
</gene>
<dbReference type="OrthoDB" id="6152551at2759"/>
<reference evidence="2 3" key="1">
    <citation type="submission" date="2020-06" db="EMBL/GenBank/DDBJ databases">
        <authorList>
            <person name="Li R."/>
            <person name="Bekaert M."/>
        </authorList>
    </citation>
    <scope>NUCLEOTIDE SEQUENCE [LARGE SCALE GENOMIC DNA]</scope>
    <source>
        <strain evidence="3">wild</strain>
    </source>
</reference>
<evidence type="ECO:0000313" key="2">
    <source>
        <dbReference type="EMBL" id="CAC5411564.1"/>
    </source>
</evidence>
<protein>
    <submittedName>
        <fullName evidence="2">Uncharacterized protein</fullName>
    </submittedName>
</protein>
<feature type="region of interest" description="Disordered" evidence="1">
    <location>
        <begin position="1"/>
        <end position="104"/>
    </location>
</feature>
<feature type="compositionally biased region" description="Basic and acidic residues" evidence="1">
    <location>
        <begin position="896"/>
        <end position="915"/>
    </location>
</feature>
<name>A0A6J8DW98_MYTCO</name>
<sequence length="1080" mass="125724">MTKYREKKKIDGGSSTHSKPKKPVTRAERELQRVKWREAKRISRVNMTGQKRRRINEKRRATYADRKQNKNVQKNTKDDSTSSFNSDSARRKAVSRIKSRMPSSPRKYSIIVSSLISNVTPRKQKALKENLICTPDGKKRLKFYDETYDDLHKRLNKIKTSKKKKDILLKRTVEHLLTKSAIRNIHNNQKRNYDRFGLSRKIMKSNVINNFEDLNARKKRKDAFNAEKLNSIEQYFSRSDYVRPLPCISLAGKDAKVKNVMECSLKRIHMEYNSDNAPSSYSKFVKLKPKTVLPMSKSKFINCLCEYCVNIELSIDALRSFTSRRRQETENENRPHEATENENQNENQQPAVTDVQENETVKDTDDGTVIIIEENTESDENIIIVENGIQEIPINIDENSIEHERMEGVINLPANEGNDNANNRNGFFRDKFQLSSSTLCEKDNLTYKKICIDRKCVHCGTHKLDEKLLPFQNFFDDNIKWASWERTKYKNSAGKESMRMMKVPKEGSFENFVLKLKQKLEPFAKHLFDAKWQAQQFRHITTTLPDKWVVFLFDFAKNFSSVWQDEAQGAHLSYDQVTIHPVVAYYRCTVEGCTCIVEESILCISADHTHDNHAVQHYVSTAVKHLLEKGINIEKACTIFRWGPYPVQGKMNFADLSYSYEDFGFQSEKHYFGSRHGKGPCDREIETVKKSVVLAIKSRRAEVSDAKTFYEYCRKELNKPKEPLEHVHFKRMCIYIPFGEINRNRADRQSLKAVKQTRMYHSYRCIQQKVITHRERSCFCMPCITSDGLCENEKIVGKWIVSTLEKRARRRRPNDYSDEMDEQVDDGDHDEQIDGGQDEQEDGGQDEQVHDGGQDEQVDGDQDEQVDGYQDEQSDGDQDEQVHRDQDEQADGDQDEQVHRDQDEQVDRSQDEQVHDGGQVEQVDGDQDEQLDYGSDDEQVDGRKDEQVDGEDQVILELNDESFRDMVMVDISFNDPELSFNNSIEIDQIMNILDEDNKKGMQENTYQVGEYLVIKHGSSLIPVAVDDWPWARFFSKSKKRMWTLKEMQHTVVHTDVHSRITSPDIVMCGSRILYKFSEEF</sequence>
<feature type="compositionally biased region" description="Acidic residues" evidence="1">
    <location>
        <begin position="854"/>
        <end position="879"/>
    </location>
</feature>
<dbReference type="EMBL" id="CACVKT020007871">
    <property type="protein sequence ID" value="CAC5411564.1"/>
    <property type="molecule type" value="Genomic_DNA"/>
</dbReference>
<evidence type="ECO:0000256" key="1">
    <source>
        <dbReference type="SAM" id="MobiDB-lite"/>
    </source>
</evidence>
<organism evidence="2 3">
    <name type="scientific">Mytilus coruscus</name>
    <name type="common">Sea mussel</name>
    <dbReference type="NCBI Taxonomy" id="42192"/>
    <lineage>
        <taxon>Eukaryota</taxon>
        <taxon>Metazoa</taxon>
        <taxon>Spiralia</taxon>
        <taxon>Lophotrochozoa</taxon>
        <taxon>Mollusca</taxon>
        <taxon>Bivalvia</taxon>
        <taxon>Autobranchia</taxon>
        <taxon>Pteriomorphia</taxon>
        <taxon>Mytilida</taxon>
        <taxon>Mytiloidea</taxon>
        <taxon>Mytilidae</taxon>
        <taxon>Mytilinae</taxon>
        <taxon>Mytilus</taxon>
    </lineage>
</organism>
<feature type="compositionally biased region" description="Basic and acidic residues" evidence="1">
    <location>
        <begin position="25"/>
        <end position="41"/>
    </location>
</feature>
<feature type="region of interest" description="Disordered" evidence="1">
    <location>
        <begin position="326"/>
        <end position="367"/>
    </location>
</feature>
<evidence type="ECO:0000313" key="3">
    <source>
        <dbReference type="Proteomes" id="UP000507470"/>
    </source>
</evidence>
<dbReference type="PANTHER" id="PTHR46601:SF1">
    <property type="entry name" value="ADF-H DOMAIN-CONTAINING PROTEIN"/>
    <property type="match status" value="1"/>
</dbReference>
<dbReference type="PANTHER" id="PTHR46601">
    <property type="entry name" value="ULP_PROTEASE DOMAIN-CONTAINING PROTEIN"/>
    <property type="match status" value="1"/>
</dbReference>
<feature type="compositionally biased region" description="Basic and acidic residues" evidence="1">
    <location>
        <begin position="326"/>
        <end position="339"/>
    </location>
</feature>
<feature type="compositionally biased region" description="Basic and acidic residues" evidence="1">
    <location>
        <begin position="58"/>
        <end position="68"/>
    </location>
</feature>
<dbReference type="Proteomes" id="UP000507470">
    <property type="component" value="Unassembled WGS sequence"/>
</dbReference>